<dbReference type="OrthoDB" id="5176208at2759"/>
<sequence>MKGSSTVFSLVALLSSALAIDFSGYSPQSGVQPEFRTFLDALVTAAENPAATNAYTDYFTPDGMQTTLSIHCVGAAAITKCKQGFLPTDGSKSLIHFPTTVTIFDNNATATVYDSEGRIENTFVGGNCSQINYKTRYTVLKTTQGVDQVPNLTPKPQGQVYWYHDYFVNPTNVPSNIPCDSEKSGPQRRREHPRRFLE</sequence>
<feature type="chain" id="PRO_5015506463" evidence="2">
    <location>
        <begin position="20"/>
        <end position="198"/>
    </location>
</feature>
<keyword evidence="4" id="KW-1185">Reference proteome</keyword>
<evidence type="ECO:0000256" key="2">
    <source>
        <dbReference type="SAM" id="SignalP"/>
    </source>
</evidence>
<dbReference type="Proteomes" id="UP000240883">
    <property type="component" value="Unassembled WGS sequence"/>
</dbReference>
<evidence type="ECO:0000256" key="1">
    <source>
        <dbReference type="SAM" id="MobiDB-lite"/>
    </source>
</evidence>
<feature type="region of interest" description="Disordered" evidence="1">
    <location>
        <begin position="175"/>
        <end position="198"/>
    </location>
</feature>
<dbReference type="EMBL" id="KZ678144">
    <property type="protein sequence ID" value="PSN61501.1"/>
    <property type="molecule type" value="Genomic_DNA"/>
</dbReference>
<evidence type="ECO:0000313" key="4">
    <source>
        <dbReference type="Proteomes" id="UP000240883"/>
    </source>
</evidence>
<protein>
    <submittedName>
        <fullName evidence="3">Uncharacterized protein</fullName>
    </submittedName>
</protein>
<name>A0A2T2N7R3_CORCC</name>
<evidence type="ECO:0000313" key="3">
    <source>
        <dbReference type="EMBL" id="PSN61501.1"/>
    </source>
</evidence>
<feature type="signal peptide" evidence="2">
    <location>
        <begin position="1"/>
        <end position="19"/>
    </location>
</feature>
<dbReference type="AlphaFoldDB" id="A0A2T2N7R3"/>
<feature type="compositionally biased region" description="Basic residues" evidence="1">
    <location>
        <begin position="186"/>
        <end position="198"/>
    </location>
</feature>
<reference evidence="3 4" key="1">
    <citation type="journal article" date="2018" name="Front. Microbiol.">
        <title>Genome-Wide Analysis of Corynespora cassiicola Leaf Fall Disease Putative Effectors.</title>
        <authorList>
            <person name="Lopez D."/>
            <person name="Ribeiro S."/>
            <person name="Label P."/>
            <person name="Fumanal B."/>
            <person name="Venisse J.S."/>
            <person name="Kohler A."/>
            <person name="de Oliveira R.R."/>
            <person name="Labutti K."/>
            <person name="Lipzen A."/>
            <person name="Lail K."/>
            <person name="Bauer D."/>
            <person name="Ohm R.A."/>
            <person name="Barry K.W."/>
            <person name="Spatafora J."/>
            <person name="Grigoriev I.V."/>
            <person name="Martin F.M."/>
            <person name="Pujade-Renaud V."/>
        </authorList>
    </citation>
    <scope>NUCLEOTIDE SEQUENCE [LARGE SCALE GENOMIC DNA]</scope>
    <source>
        <strain evidence="3 4">Philippines</strain>
    </source>
</reference>
<gene>
    <name evidence="3" type="ORF">BS50DRAFT_651725</name>
</gene>
<proteinExistence type="predicted"/>
<organism evidence="3 4">
    <name type="scientific">Corynespora cassiicola Philippines</name>
    <dbReference type="NCBI Taxonomy" id="1448308"/>
    <lineage>
        <taxon>Eukaryota</taxon>
        <taxon>Fungi</taxon>
        <taxon>Dikarya</taxon>
        <taxon>Ascomycota</taxon>
        <taxon>Pezizomycotina</taxon>
        <taxon>Dothideomycetes</taxon>
        <taxon>Pleosporomycetidae</taxon>
        <taxon>Pleosporales</taxon>
        <taxon>Corynesporascaceae</taxon>
        <taxon>Corynespora</taxon>
    </lineage>
</organism>
<keyword evidence="2" id="KW-0732">Signal</keyword>
<accession>A0A2T2N7R3</accession>